<protein>
    <recommendedName>
        <fullName evidence="7">Nudix hydrolase domain-containing protein</fullName>
    </recommendedName>
</protein>
<evidence type="ECO:0000256" key="1">
    <source>
        <dbReference type="ARBA" id="ARBA00001936"/>
    </source>
</evidence>
<evidence type="ECO:0000256" key="4">
    <source>
        <dbReference type="ARBA" id="ARBA00022801"/>
    </source>
</evidence>
<name>A0A1H4BYY4_9RHOB</name>
<dbReference type="InterPro" id="IPR039121">
    <property type="entry name" value="NUDT19"/>
</dbReference>
<proteinExistence type="predicted"/>
<evidence type="ECO:0000313" key="9">
    <source>
        <dbReference type="Proteomes" id="UP000198703"/>
    </source>
</evidence>
<evidence type="ECO:0000256" key="5">
    <source>
        <dbReference type="ARBA" id="ARBA00022842"/>
    </source>
</evidence>
<accession>A0A1H4BYY4</accession>
<evidence type="ECO:0000313" key="8">
    <source>
        <dbReference type="EMBL" id="SEA53401.1"/>
    </source>
</evidence>
<dbReference type="RefSeq" id="WP_093253618.1">
    <property type="nucleotide sequence ID" value="NZ_FNQM01000006.1"/>
</dbReference>
<evidence type="ECO:0000259" key="7">
    <source>
        <dbReference type="PROSITE" id="PS51462"/>
    </source>
</evidence>
<sequence length="238" mass="25203">MSQSPLPDAPAIPRDAASLILVRSDGGAPRVLMGQRGAGARFMPSKFVFPGGALDAADAHPSIGGGLRPACARRLALSPAPEQGAGHGLALARAAVRETFEEAGLALGTAEAGVAERAVAAPEAWRGFLAMGLAPATGRLRFIFRAVTPPTRPVRFDARFFLADVADIAGDLDDFSRAEEELAHLQWLTLAEARSLDLPFITSVVLAEVEARLERDDDDRPAPFFRHEAGRSYIDALA</sequence>
<evidence type="ECO:0000256" key="6">
    <source>
        <dbReference type="ARBA" id="ARBA00023211"/>
    </source>
</evidence>
<keyword evidence="6" id="KW-0464">Manganese</keyword>
<dbReference type="PANTHER" id="PTHR12318:SF0">
    <property type="entry name" value="ACYL-COENZYME A DIPHOSPHATASE NUDT19"/>
    <property type="match status" value="1"/>
</dbReference>
<dbReference type="Gene3D" id="3.90.79.10">
    <property type="entry name" value="Nucleoside Triphosphate Pyrophosphohydrolase"/>
    <property type="match status" value="1"/>
</dbReference>
<keyword evidence="5" id="KW-0460">Magnesium</keyword>
<evidence type="ECO:0000256" key="2">
    <source>
        <dbReference type="ARBA" id="ARBA00001946"/>
    </source>
</evidence>
<comment type="cofactor">
    <cofactor evidence="1">
        <name>Mn(2+)</name>
        <dbReference type="ChEBI" id="CHEBI:29035"/>
    </cofactor>
</comment>
<dbReference type="InterPro" id="IPR015797">
    <property type="entry name" value="NUDIX_hydrolase-like_dom_sf"/>
</dbReference>
<dbReference type="AlphaFoldDB" id="A0A1H4BYY4"/>
<dbReference type="Proteomes" id="UP000198703">
    <property type="component" value="Unassembled WGS sequence"/>
</dbReference>
<dbReference type="SUPFAM" id="SSF55811">
    <property type="entry name" value="Nudix"/>
    <property type="match status" value="1"/>
</dbReference>
<dbReference type="InterPro" id="IPR000086">
    <property type="entry name" value="NUDIX_hydrolase_dom"/>
</dbReference>
<reference evidence="8 9" key="1">
    <citation type="submission" date="2016-10" db="EMBL/GenBank/DDBJ databases">
        <authorList>
            <person name="de Groot N.N."/>
        </authorList>
    </citation>
    <scope>NUCLEOTIDE SEQUENCE [LARGE SCALE GENOMIC DNA]</scope>
    <source>
        <strain evidence="8 9">DSM 15345</strain>
    </source>
</reference>
<dbReference type="PANTHER" id="PTHR12318">
    <property type="entry name" value="TESTOSTERONE-REGULATED PROTEIN RP2"/>
    <property type="match status" value="1"/>
</dbReference>
<keyword evidence="4" id="KW-0378">Hydrolase</keyword>
<keyword evidence="3" id="KW-0479">Metal-binding</keyword>
<dbReference type="CDD" id="cd18870">
    <property type="entry name" value="NUDIX_AcylCoAdiphos_Nudt19"/>
    <property type="match status" value="1"/>
</dbReference>
<dbReference type="STRING" id="89524.SAMN05444370_106120"/>
<dbReference type="GO" id="GO:0016818">
    <property type="term" value="F:hydrolase activity, acting on acid anhydrides, in phosphorus-containing anhydrides"/>
    <property type="evidence" value="ECO:0007669"/>
    <property type="project" value="InterPro"/>
</dbReference>
<dbReference type="GO" id="GO:0046872">
    <property type="term" value="F:metal ion binding"/>
    <property type="evidence" value="ECO:0007669"/>
    <property type="project" value="UniProtKB-KW"/>
</dbReference>
<gene>
    <name evidence="8" type="ORF">SAMN05444370_106120</name>
</gene>
<dbReference type="PROSITE" id="PS51462">
    <property type="entry name" value="NUDIX"/>
    <property type="match status" value="1"/>
</dbReference>
<evidence type="ECO:0000256" key="3">
    <source>
        <dbReference type="ARBA" id="ARBA00022723"/>
    </source>
</evidence>
<keyword evidence="9" id="KW-1185">Reference proteome</keyword>
<dbReference type="EMBL" id="FNQM01000006">
    <property type="protein sequence ID" value="SEA53401.1"/>
    <property type="molecule type" value="Genomic_DNA"/>
</dbReference>
<feature type="domain" description="Nudix hydrolase" evidence="7">
    <location>
        <begin position="13"/>
        <end position="210"/>
    </location>
</feature>
<comment type="cofactor">
    <cofactor evidence="2">
        <name>Mg(2+)</name>
        <dbReference type="ChEBI" id="CHEBI:18420"/>
    </cofactor>
</comment>
<organism evidence="8 9">
    <name type="scientific">Rubrimonas cliftonensis</name>
    <dbReference type="NCBI Taxonomy" id="89524"/>
    <lineage>
        <taxon>Bacteria</taxon>
        <taxon>Pseudomonadati</taxon>
        <taxon>Pseudomonadota</taxon>
        <taxon>Alphaproteobacteria</taxon>
        <taxon>Rhodobacterales</taxon>
        <taxon>Paracoccaceae</taxon>
        <taxon>Rubrimonas</taxon>
    </lineage>
</organism>